<dbReference type="InterPro" id="IPR012156">
    <property type="entry name" value="Cold_shock_CspA"/>
</dbReference>
<dbReference type="RefSeq" id="WP_189154678.1">
    <property type="nucleotide sequence ID" value="NZ_BMNC01000003.1"/>
</dbReference>
<keyword evidence="2" id="KW-0963">Cytoplasm</keyword>
<keyword evidence="6" id="KW-1185">Reference proteome</keyword>
<protein>
    <submittedName>
        <fullName evidence="5">Cold-shock protein</fullName>
    </submittedName>
</protein>
<dbReference type="InterPro" id="IPR019844">
    <property type="entry name" value="CSD_CS"/>
</dbReference>
<evidence type="ECO:0000313" key="5">
    <source>
        <dbReference type="EMBL" id="GGM86090.1"/>
    </source>
</evidence>
<dbReference type="InterPro" id="IPR011129">
    <property type="entry name" value="CSD"/>
</dbReference>
<feature type="domain" description="CSD" evidence="4">
    <location>
        <begin position="1"/>
        <end position="66"/>
    </location>
</feature>
<comment type="subcellular location">
    <subcellularLocation>
        <location evidence="1 3">Cytoplasm</location>
    </subcellularLocation>
</comment>
<evidence type="ECO:0000313" key="6">
    <source>
        <dbReference type="Proteomes" id="UP000597656"/>
    </source>
</evidence>
<reference evidence="6" key="1">
    <citation type="journal article" date="2019" name="Int. J. Syst. Evol. Microbiol.">
        <title>The Global Catalogue of Microorganisms (GCM) 10K type strain sequencing project: providing services to taxonomists for standard genome sequencing and annotation.</title>
        <authorList>
            <consortium name="The Broad Institute Genomics Platform"/>
            <consortium name="The Broad Institute Genome Sequencing Center for Infectious Disease"/>
            <person name="Wu L."/>
            <person name="Ma J."/>
        </authorList>
    </citation>
    <scope>NUCLEOTIDE SEQUENCE [LARGE SCALE GENOMIC DNA]</scope>
    <source>
        <strain evidence="6">CGMCC 4.7319</strain>
    </source>
</reference>
<dbReference type="Proteomes" id="UP000597656">
    <property type="component" value="Unassembled WGS sequence"/>
</dbReference>
<dbReference type="Pfam" id="PF00313">
    <property type="entry name" value="CSD"/>
    <property type="match status" value="1"/>
</dbReference>
<proteinExistence type="predicted"/>
<accession>A0ABQ2HMA8</accession>
<dbReference type="CDD" id="cd04458">
    <property type="entry name" value="CSP_CDS"/>
    <property type="match status" value="1"/>
</dbReference>
<dbReference type="InterPro" id="IPR050181">
    <property type="entry name" value="Cold_shock_domain"/>
</dbReference>
<dbReference type="PROSITE" id="PS51857">
    <property type="entry name" value="CSD_2"/>
    <property type="match status" value="1"/>
</dbReference>
<dbReference type="PROSITE" id="PS00352">
    <property type="entry name" value="CSD_1"/>
    <property type="match status" value="1"/>
</dbReference>
<evidence type="ECO:0000256" key="2">
    <source>
        <dbReference type="ARBA" id="ARBA00022490"/>
    </source>
</evidence>
<dbReference type="InterPro" id="IPR002059">
    <property type="entry name" value="CSP_DNA-bd"/>
</dbReference>
<organism evidence="5 6">
    <name type="scientific">Lentzea pudingi</name>
    <dbReference type="NCBI Taxonomy" id="1789439"/>
    <lineage>
        <taxon>Bacteria</taxon>
        <taxon>Bacillati</taxon>
        <taxon>Actinomycetota</taxon>
        <taxon>Actinomycetes</taxon>
        <taxon>Pseudonocardiales</taxon>
        <taxon>Pseudonocardiaceae</taxon>
        <taxon>Lentzea</taxon>
    </lineage>
</organism>
<evidence type="ECO:0000256" key="3">
    <source>
        <dbReference type="RuleBase" id="RU000408"/>
    </source>
</evidence>
<dbReference type="InterPro" id="IPR012340">
    <property type="entry name" value="NA-bd_OB-fold"/>
</dbReference>
<gene>
    <name evidence="5" type="ORF">GCM10011609_23090</name>
</gene>
<dbReference type="SUPFAM" id="SSF50249">
    <property type="entry name" value="Nucleic acid-binding proteins"/>
    <property type="match status" value="1"/>
</dbReference>
<dbReference type="PIRSF" id="PIRSF002599">
    <property type="entry name" value="Cold_shock_A"/>
    <property type="match status" value="1"/>
</dbReference>
<evidence type="ECO:0000259" key="4">
    <source>
        <dbReference type="PROSITE" id="PS51857"/>
    </source>
</evidence>
<dbReference type="Gene3D" id="2.40.50.140">
    <property type="entry name" value="Nucleic acid-binding proteins"/>
    <property type="match status" value="1"/>
</dbReference>
<sequence length="67" mass="7216">MNRGTVKWFNGSKGFGFIAPQGGGPDLFVHQSEVQGYGFHGIPDNQPVEFEIGEGQKGPQALSVRLV</sequence>
<name>A0ABQ2HMA8_9PSEU</name>
<dbReference type="EMBL" id="BMNC01000003">
    <property type="protein sequence ID" value="GGM86090.1"/>
    <property type="molecule type" value="Genomic_DNA"/>
</dbReference>
<dbReference type="PANTHER" id="PTHR11544">
    <property type="entry name" value="COLD SHOCK DOMAIN CONTAINING PROTEINS"/>
    <property type="match status" value="1"/>
</dbReference>
<dbReference type="SMART" id="SM00357">
    <property type="entry name" value="CSP"/>
    <property type="match status" value="1"/>
</dbReference>
<evidence type="ECO:0000256" key="1">
    <source>
        <dbReference type="ARBA" id="ARBA00004496"/>
    </source>
</evidence>
<dbReference type="PRINTS" id="PR00050">
    <property type="entry name" value="COLDSHOCK"/>
</dbReference>
<comment type="caution">
    <text evidence="5">The sequence shown here is derived from an EMBL/GenBank/DDBJ whole genome shotgun (WGS) entry which is preliminary data.</text>
</comment>